<dbReference type="InterPro" id="IPR044304">
    <property type="entry name" value="NUBPL-like"/>
</dbReference>
<keyword evidence="12" id="KW-1185">Reference proteome</keyword>
<dbReference type="PANTHER" id="PTHR42961:SF2">
    <property type="entry name" value="IRON-SULFUR PROTEIN NUBPL"/>
    <property type="match status" value="1"/>
</dbReference>
<dbReference type="GO" id="GO:0051539">
    <property type="term" value="F:4 iron, 4 sulfur cluster binding"/>
    <property type="evidence" value="ECO:0007669"/>
    <property type="project" value="TreeGrafter"/>
</dbReference>
<accession>A0A4Q1VS63</accession>
<comment type="subunit">
    <text evidence="8">Homodimer.</text>
</comment>
<evidence type="ECO:0000313" key="11">
    <source>
        <dbReference type="EMBL" id="RXT54280.1"/>
    </source>
</evidence>
<evidence type="ECO:0000256" key="4">
    <source>
        <dbReference type="ARBA" id="ARBA00022741"/>
    </source>
</evidence>
<feature type="region of interest" description="Disordered" evidence="9">
    <location>
        <begin position="82"/>
        <end position="120"/>
    </location>
</feature>
<dbReference type="InterPro" id="IPR027417">
    <property type="entry name" value="P-loop_NTPase"/>
</dbReference>
<dbReference type="InterPro" id="IPR002744">
    <property type="entry name" value="MIP18-like"/>
</dbReference>
<dbReference type="HAMAP" id="MF_02040">
    <property type="entry name" value="Mrp_NBP35"/>
    <property type="match status" value="1"/>
</dbReference>
<dbReference type="CDD" id="cd02037">
    <property type="entry name" value="Mrp_NBP35"/>
    <property type="match status" value="1"/>
</dbReference>
<proteinExistence type="inferred from homology"/>
<dbReference type="EMBL" id="MZXW01000004">
    <property type="protein sequence ID" value="RXT54280.1"/>
    <property type="molecule type" value="Genomic_DNA"/>
</dbReference>
<evidence type="ECO:0000259" key="10">
    <source>
        <dbReference type="Pfam" id="PF01883"/>
    </source>
</evidence>
<evidence type="ECO:0000256" key="3">
    <source>
        <dbReference type="ARBA" id="ARBA00022723"/>
    </source>
</evidence>
<dbReference type="GO" id="GO:0140663">
    <property type="term" value="F:ATP-dependent FeS chaperone activity"/>
    <property type="evidence" value="ECO:0007669"/>
    <property type="project" value="InterPro"/>
</dbReference>
<evidence type="ECO:0000256" key="9">
    <source>
        <dbReference type="SAM" id="MobiDB-lite"/>
    </source>
</evidence>
<dbReference type="OrthoDB" id="9809679at2"/>
<dbReference type="PROSITE" id="PS01215">
    <property type="entry name" value="MRP"/>
    <property type="match status" value="1"/>
</dbReference>
<protein>
    <recommendedName>
        <fullName evidence="8">Iron-sulfur cluster carrier protein</fullName>
    </recommendedName>
</protein>
<evidence type="ECO:0000256" key="6">
    <source>
        <dbReference type="ARBA" id="ARBA00023004"/>
    </source>
</evidence>
<keyword evidence="8" id="KW-0378">Hydrolase</keyword>
<feature type="binding site" evidence="8">
    <location>
        <begin position="136"/>
        <end position="143"/>
    </location>
    <ligand>
        <name>ATP</name>
        <dbReference type="ChEBI" id="CHEBI:30616"/>
    </ligand>
</feature>
<name>A0A4Q1VS63_9BRAD</name>
<evidence type="ECO:0000256" key="2">
    <source>
        <dbReference type="ARBA" id="ARBA00008205"/>
    </source>
</evidence>
<comment type="similarity">
    <text evidence="2">In the C-terminal section; belongs to the Mrp/NBP35 ATP-binding proteins family.</text>
</comment>
<dbReference type="Pfam" id="PF10609">
    <property type="entry name" value="ParA"/>
    <property type="match status" value="1"/>
</dbReference>
<comment type="caution">
    <text evidence="11">The sequence shown here is derived from an EMBL/GenBank/DDBJ whole genome shotgun (WGS) entry which is preliminary data.</text>
</comment>
<dbReference type="Pfam" id="PF01883">
    <property type="entry name" value="FeS_assembly_P"/>
    <property type="match status" value="1"/>
</dbReference>
<dbReference type="Proteomes" id="UP000290819">
    <property type="component" value="Unassembled WGS sequence"/>
</dbReference>
<evidence type="ECO:0000256" key="7">
    <source>
        <dbReference type="ARBA" id="ARBA00023014"/>
    </source>
</evidence>
<dbReference type="SUPFAM" id="SSF52540">
    <property type="entry name" value="P-loop containing nucleoside triphosphate hydrolases"/>
    <property type="match status" value="1"/>
</dbReference>
<comment type="similarity">
    <text evidence="8">Belongs to the Mrp/NBP35 ATP-binding proteins family.</text>
</comment>
<keyword evidence="6 8" id="KW-0408">Iron</keyword>
<dbReference type="PANTHER" id="PTHR42961">
    <property type="entry name" value="IRON-SULFUR PROTEIN NUBPL"/>
    <property type="match status" value="1"/>
</dbReference>
<evidence type="ECO:0000256" key="8">
    <source>
        <dbReference type="HAMAP-Rule" id="MF_02040"/>
    </source>
</evidence>
<keyword evidence="3 8" id="KW-0479">Metal-binding</keyword>
<evidence type="ECO:0000256" key="5">
    <source>
        <dbReference type="ARBA" id="ARBA00022840"/>
    </source>
</evidence>
<comment type="similarity">
    <text evidence="1">In the N-terminal section; belongs to the MIP18 family.</text>
</comment>
<keyword evidence="4 8" id="KW-0547">Nucleotide-binding</keyword>
<sequence length="380" mass="39694">MSVTQQQVLDSLARIKSPRGVALTNANVLSAISAADGKVFFSINVDAAEARAWESVRAEAEAAVRTIPGVTTVMVALTAERKAGAAPPPPPTPSRGTPGVQPVHAHKPPPQGGAQSPMARQSEIPGVTAVIAVASGKGGVGKSTTALNLALGLRDLGLKVGLLDADIYGPSVPRLTGLHEKPELDGERKMIPLKRFGLAIMSIGFLVEEETAMIWRGPMVMSAVTQMLRDVAWGTLDVLVVDMPPGTGDAQLTLAQNVPLKGAVIVSTPQDLSLIDARRGLAMFKKVNVPVLGIVENMSYFQCPHCGTKSDIFGHGGARHEAEKLDVPFLGEIPLHMAIRASSDAGSPVVDSEPDGPHAAIYRAIAGQVRDQLKGVIAAA</sequence>
<dbReference type="Gene3D" id="3.40.50.300">
    <property type="entry name" value="P-loop containing nucleotide triphosphate hydrolases"/>
    <property type="match status" value="1"/>
</dbReference>
<evidence type="ECO:0000313" key="12">
    <source>
        <dbReference type="Proteomes" id="UP000290819"/>
    </source>
</evidence>
<gene>
    <name evidence="11" type="ORF">B5V03_02260</name>
</gene>
<dbReference type="GO" id="GO:0016887">
    <property type="term" value="F:ATP hydrolysis activity"/>
    <property type="evidence" value="ECO:0007669"/>
    <property type="project" value="UniProtKB-UniRule"/>
</dbReference>
<comment type="function">
    <text evidence="8">Binds and transfers iron-sulfur (Fe-S) clusters to target apoproteins. Can hydrolyze ATP.</text>
</comment>
<dbReference type="GO" id="GO:0016226">
    <property type="term" value="P:iron-sulfur cluster assembly"/>
    <property type="evidence" value="ECO:0007669"/>
    <property type="project" value="InterPro"/>
</dbReference>
<dbReference type="InterPro" id="IPR033756">
    <property type="entry name" value="YlxH/NBP35"/>
</dbReference>
<dbReference type="SUPFAM" id="SSF117916">
    <property type="entry name" value="Fe-S cluster assembly (FSCA) domain-like"/>
    <property type="match status" value="1"/>
</dbReference>
<keyword evidence="7 8" id="KW-0411">Iron-sulfur</keyword>
<dbReference type="InterPro" id="IPR034904">
    <property type="entry name" value="FSCA_dom_sf"/>
</dbReference>
<dbReference type="RefSeq" id="WP_129267625.1">
    <property type="nucleotide sequence ID" value="NZ_MZXW01000004.1"/>
</dbReference>
<organism evidence="11 12">
    <name type="scientific">Bradyrhizobium betae</name>
    <dbReference type="NCBI Taxonomy" id="244734"/>
    <lineage>
        <taxon>Bacteria</taxon>
        <taxon>Pseudomonadati</taxon>
        <taxon>Pseudomonadota</taxon>
        <taxon>Alphaproteobacteria</taxon>
        <taxon>Hyphomicrobiales</taxon>
        <taxon>Nitrobacteraceae</taxon>
        <taxon>Bradyrhizobium</taxon>
    </lineage>
</organism>
<dbReference type="AlphaFoldDB" id="A0A4Q1VS63"/>
<evidence type="ECO:0000256" key="1">
    <source>
        <dbReference type="ARBA" id="ARBA00007352"/>
    </source>
</evidence>
<dbReference type="GO" id="GO:0005524">
    <property type="term" value="F:ATP binding"/>
    <property type="evidence" value="ECO:0007669"/>
    <property type="project" value="UniProtKB-UniRule"/>
</dbReference>
<reference evidence="11 12" key="1">
    <citation type="submission" date="2017-03" db="EMBL/GenBank/DDBJ databases">
        <authorList>
            <person name="Safronova V.I."/>
            <person name="Sazanova A.L."/>
            <person name="Chirak E.R."/>
        </authorList>
    </citation>
    <scope>NUCLEOTIDE SEQUENCE [LARGE SCALE GENOMIC DNA]</scope>
    <source>
        <strain evidence="11 12">Opo-243</strain>
    </source>
</reference>
<dbReference type="InterPro" id="IPR019591">
    <property type="entry name" value="Mrp/NBP35_ATP-bd"/>
</dbReference>
<feature type="domain" description="MIP18 family-like" evidence="10">
    <location>
        <begin position="6"/>
        <end position="75"/>
    </location>
</feature>
<dbReference type="InterPro" id="IPR000808">
    <property type="entry name" value="Mrp-like_CS"/>
</dbReference>
<keyword evidence="5 8" id="KW-0067">ATP-binding</keyword>
<dbReference type="FunFam" id="3.40.50.300:FF:001278">
    <property type="entry name" value="Iron-sulfur cluster carrier protein"/>
    <property type="match status" value="1"/>
</dbReference>
<dbReference type="GO" id="GO:0046872">
    <property type="term" value="F:metal ion binding"/>
    <property type="evidence" value="ECO:0007669"/>
    <property type="project" value="UniProtKB-KW"/>
</dbReference>